<feature type="domain" description="Pterin-binding" evidence="13">
    <location>
        <begin position="18"/>
        <end position="271"/>
    </location>
</feature>
<dbReference type="FunFam" id="3.20.20.20:FF:000006">
    <property type="entry name" value="Dihydropteroate synthase"/>
    <property type="match status" value="1"/>
</dbReference>
<evidence type="ECO:0000256" key="10">
    <source>
        <dbReference type="ARBA" id="ARBA00022909"/>
    </source>
</evidence>
<dbReference type="InterPro" id="IPR006390">
    <property type="entry name" value="DHP_synth_dom"/>
</dbReference>
<dbReference type="GO" id="GO:0004156">
    <property type="term" value="F:dihydropteroate synthase activity"/>
    <property type="evidence" value="ECO:0007669"/>
    <property type="project" value="UniProtKB-EC"/>
</dbReference>
<dbReference type="RefSeq" id="WP_232530029.1">
    <property type="nucleotide sequence ID" value="NZ_CP036318.1"/>
</dbReference>
<dbReference type="PANTHER" id="PTHR20941:SF1">
    <property type="entry name" value="FOLIC ACID SYNTHESIS PROTEIN FOL1"/>
    <property type="match status" value="1"/>
</dbReference>
<dbReference type="PROSITE" id="PS00793">
    <property type="entry name" value="DHPS_2"/>
    <property type="match status" value="1"/>
</dbReference>
<keyword evidence="15" id="KW-1185">Reference proteome</keyword>
<dbReference type="EC" id="2.5.1.15" evidence="5 12"/>
<evidence type="ECO:0000313" key="14">
    <source>
        <dbReference type="EMBL" id="QDV55240.1"/>
    </source>
</evidence>
<dbReference type="PROSITE" id="PS00792">
    <property type="entry name" value="DHPS_1"/>
    <property type="match status" value="1"/>
</dbReference>
<evidence type="ECO:0000256" key="1">
    <source>
        <dbReference type="ARBA" id="ARBA00000012"/>
    </source>
</evidence>
<dbReference type="NCBIfam" id="TIGR01496">
    <property type="entry name" value="DHPS"/>
    <property type="match status" value="1"/>
</dbReference>
<gene>
    <name evidence="14" type="primary">folP</name>
    <name evidence="14" type="ORF">Mal33_12100</name>
</gene>
<dbReference type="Proteomes" id="UP000316770">
    <property type="component" value="Chromosome"/>
</dbReference>
<dbReference type="InterPro" id="IPR011005">
    <property type="entry name" value="Dihydropteroate_synth-like_sf"/>
</dbReference>
<evidence type="ECO:0000313" key="15">
    <source>
        <dbReference type="Proteomes" id="UP000316770"/>
    </source>
</evidence>
<sequence>MPPIWKLPKRSITFESTPVVMGILNATPDSFSDGGRLADCTAAVDAALAMEDAGAGIIDIGGESTRPYAPAVDADEELRRVVPVIQQLQGRLSCPISIDTSKAVVAQAAIDAGAEIINDVSGLQGDPQMFDVAARNAVAVCAMHMQGTPQTMQDDPRYDNVVHEIYQYLADRKQQCLDNGIEAQRICLDPGIGFGKMHEHNIELLRGVSEFLKLGVPILIGHSRKGFIGKQTGDDLILRDAGTVGVSLAMAAAGMHILRVHNVPMTVAALKLFQQCQPR</sequence>
<evidence type="ECO:0000256" key="3">
    <source>
        <dbReference type="ARBA" id="ARBA00004763"/>
    </source>
</evidence>
<evidence type="ECO:0000256" key="6">
    <source>
        <dbReference type="ARBA" id="ARBA00016919"/>
    </source>
</evidence>
<keyword evidence="9 12" id="KW-0460">Magnesium</keyword>
<dbReference type="UniPathway" id="UPA00077">
    <property type="reaction ID" value="UER00156"/>
</dbReference>
<comment type="pathway">
    <text evidence="3 12">Cofactor biosynthesis; tetrahydrofolate biosynthesis; 7,8-dihydrofolate from 2-amino-4-hydroxy-6-hydroxymethyl-7,8-dihydropteridine diphosphate and 4-aminobenzoate: step 1/2.</text>
</comment>
<dbReference type="SUPFAM" id="SSF51717">
    <property type="entry name" value="Dihydropteroate synthetase-like"/>
    <property type="match status" value="1"/>
</dbReference>
<accession>A0A518IQA3</accession>
<dbReference type="GO" id="GO:0046654">
    <property type="term" value="P:tetrahydrofolate biosynthetic process"/>
    <property type="evidence" value="ECO:0007669"/>
    <property type="project" value="UniProtKB-UniPathway"/>
</dbReference>
<evidence type="ECO:0000256" key="8">
    <source>
        <dbReference type="ARBA" id="ARBA00022723"/>
    </source>
</evidence>
<dbReference type="PANTHER" id="PTHR20941">
    <property type="entry name" value="FOLATE SYNTHESIS PROTEINS"/>
    <property type="match status" value="1"/>
</dbReference>
<evidence type="ECO:0000256" key="4">
    <source>
        <dbReference type="ARBA" id="ARBA00009503"/>
    </source>
</evidence>
<evidence type="ECO:0000256" key="2">
    <source>
        <dbReference type="ARBA" id="ARBA00001946"/>
    </source>
</evidence>
<dbReference type="PROSITE" id="PS50972">
    <property type="entry name" value="PTERIN_BINDING"/>
    <property type="match status" value="1"/>
</dbReference>
<evidence type="ECO:0000256" key="7">
    <source>
        <dbReference type="ARBA" id="ARBA00022679"/>
    </source>
</evidence>
<comment type="cofactor">
    <cofactor evidence="2 12">
        <name>Mg(2+)</name>
        <dbReference type="ChEBI" id="CHEBI:18420"/>
    </cofactor>
</comment>
<keyword evidence="8 12" id="KW-0479">Metal-binding</keyword>
<proteinExistence type="inferred from homology"/>
<dbReference type="Gene3D" id="3.20.20.20">
    <property type="entry name" value="Dihydropteroate synthase-like"/>
    <property type="match status" value="1"/>
</dbReference>
<protein>
    <recommendedName>
        <fullName evidence="6 12">Dihydropteroate synthase</fullName>
        <shortName evidence="12">DHPS</shortName>
        <ecNumber evidence="5 12">2.5.1.15</ecNumber>
    </recommendedName>
    <alternativeName>
        <fullName evidence="11 12">Dihydropteroate pyrophosphorylase</fullName>
    </alternativeName>
</protein>
<evidence type="ECO:0000256" key="12">
    <source>
        <dbReference type="RuleBase" id="RU361205"/>
    </source>
</evidence>
<evidence type="ECO:0000259" key="13">
    <source>
        <dbReference type="PROSITE" id="PS50972"/>
    </source>
</evidence>
<evidence type="ECO:0000256" key="5">
    <source>
        <dbReference type="ARBA" id="ARBA00012458"/>
    </source>
</evidence>
<name>A0A518IQA3_9BACT</name>
<dbReference type="Pfam" id="PF00809">
    <property type="entry name" value="Pterin_bind"/>
    <property type="match status" value="1"/>
</dbReference>
<keyword evidence="7 12" id="KW-0808">Transferase</keyword>
<comment type="similarity">
    <text evidence="4 12">Belongs to the DHPS family.</text>
</comment>
<dbReference type="EMBL" id="CP036318">
    <property type="protein sequence ID" value="QDV55240.1"/>
    <property type="molecule type" value="Genomic_DNA"/>
</dbReference>
<dbReference type="GO" id="GO:0046656">
    <property type="term" value="P:folic acid biosynthetic process"/>
    <property type="evidence" value="ECO:0007669"/>
    <property type="project" value="UniProtKB-KW"/>
</dbReference>
<evidence type="ECO:0000256" key="11">
    <source>
        <dbReference type="ARBA" id="ARBA00030193"/>
    </source>
</evidence>
<dbReference type="InterPro" id="IPR000489">
    <property type="entry name" value="Pterin-binding_dom"/>
</dbReference>
<comment type="function">
    <text evidence="12">Catalyzes the condensation of para-aminobenzoate (pABA) with 6-hydroxymethyl-7,8-dihydropterin diphosphate (DHPt-PP) to form 7,8-dihydropteroate (H2Pte), the immediate precursor of folate derivatives.</text>
</comment>
<keyword evidence="10 12" id="KW-0289">Folate biosynthesis</keyword>
<dbReference type="GO" id="GO:0005829">
    <property type="term" value="C:cytosol"/>
    <property type="evidence" value="ECO:0007669"/>
    <property type="project" value="TreeGrafter"/>
</dbReference>
<organism evidence="14 15">
    <name type="scientific">Rosistilla oblonga</name>
    <dbReference type="NCBI Taxonomy" id="2527990"/>
    <lineage>
        <taxon>Bacteria</taxon>
        <taxon>Pseudomonadati</taxon>
        <taxon>Planctomycetota</taxon>
        <taxon>Planctomycetia</taxon>
        <taxon>Pirellulales</taxon>
        <taxon>Pirellulaceae</taxon>
        <taxon>Rosistilla</taxon>
    </lineage>
</organism>
<dbReference type="InterPro" id="IPR045031">
    <property type="entry name" value="DHP_synth-like"/>
</dbReference>
<dbReference type="CDD" id="cd00739">
    <property type="entry name" value="DHPS"/>
    <property type="match status" value="1"/>
</dbReference>
<dbReference type="AlphaFoldDB" id="A0A518IQA3"/>
<comment type="catalytic activity">
    <reaction evidence="1">
        <text>(7,8-dihydropterin-6-yl)methyl diphosphate + 4-aminobenzoate = 7,8-dihydropteroate + diphosphate</text>
        <dbReference type="Rhea" id="RHEA:19949"/>
        <dbReference type="ChEBI" id="CHEBI:17836"/>
        <dbReference type="ChEBI" id="CHEBI:17839"/>
        <dbReference type="ChEBI" id="CHEBI:33019"/>
        <dbReference type="ChEBI" id="CHEBI:72950"/>
        <dbReference type="EC" id="2.5.1.15"/>
    </reaction>
</comment>
<reference evidence="14 15" key="1">
    <citation type="submission" date="2019-02" db="EMBL/GenBank/DDBJ databases">
        <title>Deep-cultivation of Planctomycetes and their phenomic and genomic characterization uncovers novel biology.</title>
        <authorList>
            <person name="Wiegand S."/>
            <person name="Jogler M."/>
            <person name="Boedeker C."/>
            <person name="Pinto D."/>
            <person name="Vollmers J."/>
            <person name="Rivas-Marin E."/>
            <person name="Kohn T."/>
            <person name="Peeters S.H."/>
            <person name="Heuer A."/>
            <person name="Rast P."/>
            <person name="Oberbeckmann S."/>
            <person name="Bunk B."/>
            <person name="Jeske O."/>
            <person name="Meyerdierks A."/>
            <person name="Storesund J.E."/>
            <person name="Kallscheuer N."/>
            <person name="Luecker S."/>
            <person name="Lage O.M."/>
            <person name="Pohl T."/>
            <person name="Merkel B.J."/>
            <person name="Hornburger P."/>
            <person name="Mueller R.-W."/>
            <person name="Bruemmer F."/>
            <person name="Labrenz M."/>
            <person name="Spormann A.M."/>
            <person name="Op den Camp H."/>
            <person name="Overmann J."/>
            <person name="Amann R."/>
            <person name="Jetten M.S.M."/>
            <person name="Mascher T."/>
            <person name="Medema M.H."/>
            <person name="Devos D.P."/>
            <person name="Kaster A.-K."/>
            <person name="Ovreas L."/>
            <person name="Rohde M."/>
            <person name="Galperin M.Y."/>
            <person name="Jogler C."/>
        </authorList>
    </citation>
    <scope>NUCLEOTIDE SEQUENCE [LARGE SCALE GENOMIC DNA]</scope>
    <source>
        <strain evidence="14 15">Mal33</strain>
    </source>
</reference>
<evidence type="ECO:0000256" key="9">
    <source>
        <dbReference type="ARBA" id="ARBA00022842"/>
    </source>
</evidence>
<dbReference type="GO" id="GO:0046872">
    <property type="term" value="F:metal ion binding"/>
    <property type="evidence" value="ECO:0007669"/>
    <property type="project" value="UniProtKB-KW"/>
</dbReference>